<dbReference type="EMBL" id="CP171844">
    <property type="protein sequence ID" value="XKQ41080.1"/>
    <property type="molecule type" value="Genomic_DNA"/>
</dbReference>
<sequence length="54" mass="5698">MILQGATCETVAAYLDEIISDSMALGPPSEAVHRASLLTAEAISAYLQVDRASF</sequence>
<evidence type="ECO:0000313" key="1">
    <source>
        <dbReference type="EMBL" id="XKQ41080.1"/>
    </source>
</evidence>
<name>A0ACD5F746_RHILE</name>
<accession>A0ACD5F746</accession>
<reference evidence="1" key="1">
    <citation type="submission" date="2024-10" db="EMBL/GenBank/DDBJ databases">
        <title>Strain of Rhizobium-related bacteria isolated fromm roots of Vavilovia formosa.</title>
        <authorList>
            <person name="Kimeklis A."/>
            <person name="Afonin A."/>
        </authorList>
    </citation>
    <scope>NUCLEOTIDE SEQUENCE</scope>
    <source>
        <strain evidence="1">Vaf12</strain>
    </source>
</reference>
<organism evidence="1 2">
    <name type="scientific">Rhizobium leguminosarum</name>
    <dbReference type="NCBI Taxonomy" id="384"/>
    <lineage>
        <taxon>Bacteria</taxon>
        <taxon>Pseudomonadati</taxon>
        <taxon>Pseudomonadota</taxon>
        <taxon>Alphaproteobacteria</taxon>
        <taxon>Hyphomicrobiales</taxon>
        <taxon>Rhizobiaceae</taxon>
        <taxon>Rhizobium/Agrobacterium group</taxon>
        <taxon>Rhizobium</taxon>
    </lineage>
</organism>
<proteinExistence type="predicted"/>
<evidence type="ECO:0000313" key="2">
    <source>
        <dbReference type="Proteomes" id="UP000076193"/>
    </source>
</evidence>
<gene>
    <name evidence="1" type="ORF">A4A59_004045</name>
</gene>
<protein>
    <submittedName>
        <fullName evidence="1">Uncharacterized protein</fullName>
    </submittedName>
</protein>
<dbReference type="Proteomes" id="UP000076193">
    <property type="component" value="Chromosome"/>
</dbReference>